<dbReference type="SUPFAM" id="SSF54292">
    <property type="entry name" value="2Fe-2S ferredoxin-like"/>
    <property type="match status" value="1"/>
</dbReference>
<reference evidence="3 4" key="1">
    <citation type="journal article" date="2010" name="Stand. Genomic Sci.">
        <title>Complete genome sequence of Haliangium ochraceum type strain (SMP-2).</title>
        <authorList>
            <consortium name="US DOE Joint Genome Institute (JGI-PGF)"/>
            <person name="Ivanova N."/>
            <person name="Daum C."/>
            <person name="Lang E."/>
            <person name="Abt B."/>
            <person name="Kopitz M."/>
            <person name="Saunders E."/>
            <person name="Lapidus A."/>
            <person name="Lucas S."/>
            <person name="Glavina Del Rio T."/>
            <person name="Nolan M."/>
            <person name="Tice H."/>
            <person name="Copeland A."/>
            <person name="Cheng J.F."/>
            <person name="Chen F."/>
            <person name="Bruce D."/>
            <person name="Goodwin L."/>
            <person name="Pitluck S."/>
            <person name="Mavromatis K."/>
            <person name="Pati A."/>
            <person name="Mikhailova N."/>
            <person name="Chen A."/>
            <person name="Palaniappan K."/>
            <person name="Land M."/>
            <person name="Hauser L."/>
            <person name="Chang Y.J."/>
            <person name="Jeffries C.D."/>
            <person name="Detter J.C."/>
            <person name="Brettin T."/>
            <person name="Rohde M."/>
            <person name="Goker M."/>
            <person name="Bristow J."/>
            <person name="Markowitz V."/>
            <person name="Eisen J.A."/>
            <person name="Hugenholtz P."/>
            <person name="Kyrpides N.C."/>
            <person name="Klenk H.P."/>
        </authorList>
    </citation>
    <scope>NUCLEOTIDE SEQUENCE [LARGE SCALE GENOMIC DNA]</scope>
    <source>
        <strain evidence="4">DSM 14365 / CIP 107738 / JCM 11303 / AJ 13395 / SMP-2</strain>
    </source>
</reference>
<evidence type="ECO:0000313" key="4">
    <source>
        <dbReference type="Proteomes" id="UP000001880"/>
    </source>
</evidence>
<dbReference type="KEGG" id="hoh:Hoch_2310"/>
<dbReference type="PRINTS" id="PR00469">
    <property type="entry name" value="PNDRDTASEII"/>
</dbReference>
<dbReference type="PANTHER" id="PTHR42949:SF3">
    <property type="entry name" value="ANAEROBIC GLYCEROL-3-PHOSPHATE DEHYDROGENASE SUBUNIT B"/>
    <property type="match status" value="1"/>
</dbReference>
<accession>D0LI24</accession>
<feature type="domain" description="FAD/NAD(P)-binding" evidence="2">
    <location>
        <begin position="166"/>
        <end position="436"/>
    </location>
</feature>
<dbReference type="InterPro" id="IPR042204">
    <property type="entry name" value="2Fe-2S-bd_N"/>
</dbReference>
<evidence type="ECO:0000313" key="3">
    <source>
        <dbReference type="EMBL" id="ACY14853.1"/>
    </source>
</evidence>
<dbReference type="SUPFAM" id="SSF51905">
    <property type="entry name" value="FAD/NAD(P)-binding domain"/>
    <property type="match status" value="1"/>
</dbReference>
<dbReference type="RefSeq" id="WP_012827461.1">
    <property type="nucleotide sequence ID" value="NC_013440.1"/>
</dbReference>
<evidence type="ECO:0000259" key="2">
    <source>
        <dbReference type="Pfam" id="PF07992"/>
    </source>
</evidence>
<dbReference type="InterPro" id="IPR051691">
    <property type="entry name" value="Metab_Enz_Cyan_OpOx_G3PDH"/>
</dbReference>
<dbReference type="InterPro" id="IPR036188">
    <property type="entry name" value="FAD/NAD-bd_sf"/>
</dbReference>
<dbReference type="Gene3D" id="3.50.50.60">
    <property type="entry name" value="FAD/NAD(P)-binding domain"/>
    <property type="match status" value="3"/>
</dbReference>
<dbReference type="Gene3D" id="3.10.20.440">
    <property type="entry name" value="2Fe-2S iron-sulphur cluster binding domain, sarcosine oxidase, alpha subunit, N-terminal domain"/>
    <property type="match status" value="1"/>
</dbReference>
<dbReference type="STRING" id="502025.Hoch_2310"/>
<dbReference type="HOGENOM" id="CLU_030705_2_0_7"/>
<dbReference type="GO" id="GO:0051537">
    <property type="term" value="F:2 iron, 2 sulfur cluster binding"/>
    <property type="evidence" value="ECO:0007669"/>
    <property type="project" value="InterPro"/>
</dbReference>
<dbReference type="AlphaFoldDB" id="D0LI24"/>
<evidence type="ECO:0000256" key="1">
    <source>
        <dbReference type="ARBA" id="ARBA00023002"/>
    </source>
</evidence>
<keyword evidence="1" id="KW-0560">Oxidoreductase</keyword>
<keyword evidence="4" id="KW-1185">Reference proteome</keyword>
<sequence>MNARLPILDTAPAWARRETPVQLRLDGDPVRGYANESVAVGLYASGHRVLSRSIKYHRPRAFFCLEGHCGGCLMRIDGVPNQRACQQPCREGLRLEPQNAYPSADLDVLEAVDWLFPGGMNHHTLMTGSPLLNAVANKIVRKLSGLGEAPTAPPARLPRAEELAPEVLVVGGGPAGLTAATAAARGGARTLLIEEQPVLGGSLLADPRFGPVAAHERVEAARAAGVELRASTAALAYYAEDPQPVLVAASPDSALRLRPQQTVWATGAYAVNAPFVNNDRPGVFAARAVGRLLVQYRVKPGHRVCIADTGADAYAALLGRALEDAGCEVVRVGGADADSERGERLVRVLGARGHAWVEGAEVEDARGRSRRIECDIIAVAATPAPASEGPRQHGCQVAYASAAGGFAVQADEFGRAGPSGVWACGDVCGYQGPERAAERGAEVGAAAAEAVP</sequence>
<organism evidence="3 4">
    <name type="scientific">Haliangium ochraceum (strain DSM 14365 / JCM 11303 / SMP-2)</name>
    <dbReference type="NCBI Taxonomy" id="502025"/>
    <lineage>
        <taxon>Bacteria</taxon>
        <taxon>Pseudomonadati</taxon>
        <taxon>Myxococcota</taxon>
        <taxon>Polyangia</taxon>
        <taxon>Haliangiales</taxon>
        <taxon>Kofleriaceae</taxon>
        <taxon>Haliangium</taxon>
    </lineage>
</organism>
<dbReference type="EMBL" id="CP001804">
    <property type="protein sequence ID" value="ACY14853.1"/>
    <property type="molecule type" value="Genomic_DNA"/>
</dbReference>
<dbReference type="InterPro" id="IPR036010">
    <property type="entry name" value="2Fe-2S_ferredoxin-like_sf"/>
</dbReference>
<dbReference type="Pfam" id="PF07992">
    <property type="entry name" value="Pyr_redox_2"/>
    <property type="match status" value="1"/>
</dbReference>
<dbReference type="PANTHER" id="PTHR42949">
    <property type="entry name" value="ANAEROBIC GLYCEROL-3-PHOSPHATE DEHYDROGENASE SUBUNIT B"/>
    <property type="match status" value="1"/>
</dbReference>
<dbReference type="PROSITE" id="PS00197">
    <property type="entry name" value="2FE2S_FER_1"/>
    <property type="match status" value="1"/>
</dbReference>
<dbReference type="Pfam" id="PF13510">
    <property type="entry name" value="Fer2_4"/>
    <property type="match status" value="1"/>
</dbReference>
<protein>
    <submittedName>
        <fullName evidence="3">FAD-dependent pyridine nucleotide-disulphide oxidoreductase</fullName>
    </submittedName>
</protein>
<dbReference type="InterPro" id="IPR023753">
    <property type="entry name" value="FAD/NAD-binding_dom"/>
</dbReference>
<proteinExistence type="predicted"/>
<dbReference type="Proteomes" id="UP000001880">
    <property type="component" value="Chromosome"/>
</dbReference>
<dbReference type="eggNOG" id="COG0446">
    <property type="taxonomic scope" value="Bacteria"/>
</dbReference>
<name>D0LI24_HALO1</name>
<dbReference type="GO" id="GO:0016491">
    <property type="term" value="F:oxidoreductase activity"/>
    <property type="evidence" value="ECO:0007669"/>
    <property type="project" value="UniProtKB-KW"/>
</dbReference>
<gene>
    <name evidence="3" type="ordered locus">Hoch_2310</name>
</gene>
<dbReference type="InterPro" id="IPR006058">
    <property type="entry name" value="2Fe2S_fd_BS"/>
</dbReference>
<dbReference type="PRINTS" id="PR00368">
    <property type="entry name" value="FADPNR"/>
</dbReference>